<dbReference type="FunFam" id="3.30.565.10:FF:000006">
    <property type="entry name" value="Sensor histidine kinase WalK"/>
    <property type="match status" value="1"/>
</dbReference>
<dbReference type="InterPro" id="IPR003594">
    <property type="entry name" value="HATPase_dom"/>
</dbReference>
<dbReference type="RefSeq" id="WP_086582663.1">
    <property type="nucleotide sequence ID" value="NZ_JASEMT010000002.1"/>
</dbReference>
<evidence type="ECO:0000256" key="1">
    <source>
        <dbReference type="ARBA" id="ARBA00000085"/>
    </source>
</evidence>
<dbReference type="Gene3D" id="1.10.287.130">
    <property type="match status" value="1"/>
</dbReference>
<evidence type="ECO:0000256" key="6">
    <source>
        <dbReference type="ARBA" id="ARBA00022777"/>
    </source>
</evidence>
<evidence type="ECO:0000256" key="9">
    <source>
        <dbReference type="SAM" id="Phobius"/>
    </source>
</evidence>
<evidence type="ECO:0000313" key="11">
    <source>
        <dbReference type="EMBL" id="OUK05089.1"/>
    </source>
</evidence>
<dbReference type="SUPFAM" id="SSF55874">
    <property type="entry name" value="ATPase domain of HSP90 chaperone/DNA topoisomerase II/histidine kinase"/>
    <property type="match status" value="1"/>
</dbReference>
<dbReference type="PANTHER" id="PTHR45453">
    <property type="entry name" value="PHOSPHATE REGULON SENSOR PROTEIN PHOR"/>
    <property type="match status" value="1"/>
</dbReference>
<keyword evidence="5" id="KW-0808">Transferase</keyword>
<dbReference type="CDD" id="cd00082">
    <property type="entry name" value="HisKA"/>
    <property type="match status" value="1"/>
</dbReference>
<keyword evidence="4" id="KW-0597">Phosphoprotein</keyword>
<dbReference type="SUPFAM" id="SSF47384">
    <property type="entry name" value="Homodimeric domain of signal transducing histidine kinase"/>
    <property type="match status" value="1"/>
</dbReference>
<dbReference type="InterPro" id="IPR005467">
    <property type="entry name" value="His_kinase_dom"/>
</dbReference>
<evidence type="ECO:0000256" key="2">
    <source>
        <dbReference type="ARBA" id="ARBA00004370"/>
    </source>
</evidence>
<feature type="domain" description="Histidine kinase" evidence="10">
    <location>
        <begin position="319"/>
        <end position="526"/>
    </location>
</feature>
<dbReference type="AlphaFoldDB" id="A0A252CFF8"/>
<keyword evidence="8 9" id="KW-0472">Membrane</keyword>
<dbReference type="Pfam" id="PF00512">
    <property type="entry name" value="HisKA"/>
    <property type="match status" value="1"/>
</dbReference>
<dbReference type="GO" id="GO:0000155">
    <property type="term" value="F:phosphorelay sensor kinase activity"/>
    <property type="evidence" value="ECO:0007669"/>
    <property type="project" value="InterPro"/>
</dbReference>
<dbReference type="Pfam" id="PF02518">
    <property type="entry name" value="HATPase_c"/>
    <property type="match status" value="1"/>
</dbReference>
<sequence>MGTTSLMKKIKLKNIVISTIIYLVATVILLVFLNIQILKTDTNRVLHTIDTTKTLLAENPNSALPNKFQYLPAGTHNQETAKIEEGADYAQSVSRHTIEITSPIRVDGVITGYLHAEDSRTSPWFTNLMVGGFALIVYLACASYVFVHARRNYLFTQDIVAKIKNIERSPLTQSYLMSENDDKVTLALNSLGEYIQNQILSHSEKKENIYEFIELFQFPIFIYNAKGKIRKTNAAFKNEFADTHNLDIFSPYADFLSFLVDKMLNPTTQEKNFYFENINAYYQVRISPLPDLDNRFLVTLLDITAFKRTLNAHNELIANVSHELKTPLTSIKGFAELLKDDTLSEADRHEFSHIISKESSRLIALVQDTLLLTKQNIHIDKKKINLSALVEEILNTSQPLLDEKHLSLQTDIAPISQVTNRQMVHSIFENLIENAIKYTDDHGKIYVGLHQNKKKVVFTVTDNGPGLTEIEKSRIFERFYRVDESRTQVTGTGLGLSIVDKNVRELQGHIEVISVPGKGTTFTVTL</sequence>
<gene>
    <name evidence="11" type="ORF">BZZ03_04825</name>
</gene>
<evidence type="ECO:0000256" key="7">
    <source>
        <dbReference type="ARBA" id="ARBA00023012"/>
    </source>
</evidence>
<proteinExistence type="predicted"/>
<dbReference type="InterPro" id="IPR036890">
    <property type="entry name" value="HATPase_C_sf"/>
</dbReference>
<keyword evidence="7" id="KW-0902">Two-component regulatory system</keyword>
<dbReference type="InterPro" id="IPR036097">
    <property type="entry name" value="HisK_dim/P_sf"/>
</dbReference>
<dbReference type="EC" id="2.7.13.3" evidence="3"/>
<feature type="transmembrane region" description="Helical" evidence="9">
    <location>
        <begin position="12"/>
        <end position="35"/>
    </location>
</feature>
<accession>A0A252CFF8</accession>
<dbReference type="InterPro" id="IPR003661">
    <property type="entry name" value="HisK_dim/P_dom"/>
</dbReference>
<dbReference type="PANTHER" id="PTHR45453:SF1">
    <property type="entry name" value="PHOSPHATE REGULON SENSOR PROTEIN PHOR"/>
    <property type="match status" value="1"/>
</dbReference>
<evidence type="ECO:0000259" key="10">
    <source>
        <dbReference type="PROSITE" id="PS50109"/>
    </source>
</evidence>
<evidence type="ECO:0000313" key="12">
    <source>
        <dbReference type="Proteomes" id="UP000194606"/>
    </source>
</evidence>
<organism evidence="11 12">
    <name type="scientific">Lactococcus petauri</name>
    <dbReference type="NCBI Taxonomy" id="1940789"/>
    <lineage>
        <taxon>Bacteria</taxon>
        <taxon>Bacillati</taxon>
        <taxon>Bacillota</taxon>
        <taxon>Bacilli</taxon>
        <taxon>Lactobacillales</taxon>
        <taxon>Streptococcaceae</taxon>
        <taxon>Lactococcus</taxon>
    </lineage>
</organism>
<dbReference type="PRINTS" id="PR00344">
    <property type="entry name" value="BCTRLSENSOR"/>
</dbReference>
<evidence type="ECO:0000256" key="8">
    <source>
        <dbReference type="ARBA" id="ARBA00023136"/>
    </source>
</evidence>
<dbReference type="GO" id="GO:0005886">
    <property type="term" value="C:plasma membrane"/>
    <property type="evidence" value="ECO:0007669"/>
    <property type="project" value="TreeGrafter"/>
</dbReference>
<dbReference type="CDD" id="cd00075">
    <property type="entry name" value="HATPase"/>
    <property type="match status" value="1"/>
</dbReference>
<dbReference type="InterPro" id="IPR050351">
    <property type="entry name" value="BphY/WalK/GraS-like"/>
</dbReference>
<keyword evidence="6 11" id="KW-0418">Kinase</keyword>
<keyword evidence="9" id="KW-0812">Transmembrane</keyword>
<evidence type="ECO:0000256" key="3">
    <source>
        <dbReference type="ARBA" id="ARBA00012438"/>
    </source>
</evidence>
<evidence type="ECO:0000256" key="5">
    <source>
        <dbReference type="ARBA" id="ARBA00022679"/>
    </source>
</evidence>
<feature type="transmembrane region" description="Helical" evidence="9">
    <location>
        <begin position="124"/>
        <end position="147"/>
    </location>
</feature>
<dbReference type="Gene3D" id="3.30.565.10">
    <property type="entry name" value="Histidine kinase-like ATPase, C-terminal domain"/>
    <property type="match status" value="1"/>
</dbReference>
<comment type="caution">
    <text evidence="11">The sequence shown here is derived from an EMBL/GenBank/DDBJ whole genome shotgun (WGS) entry which is preliminary data.</text>
</comment>
<reference evidence="11 12" key="1">
    <citation type="submission" date="2017-02" db="EMBL/GenBank/DDBJ databases">
        <authorList>
            <person name="Peterson S.W."/>
        </authorList>
    </citation>
    <scope>NUCLEOTIDE SEQUENCE [LARGE SCALE GENOMIC DNA]</scope>
    <source>
        <strain evidence="11">159469</strain>
    </source>
</reference>
<comment type="subcellular location">
    <subcellularLocation>
        <location evidence="2">Membrane</location>
    </subcellularLocation>
</comment>
<dbReference type="InterPro" id="IPR004358">
    <property type="entry name" value="Sig_transdc_His_kin-like_C"/>
</dbReference>
<dbReference type="SMART" id="SM00387">
    <property type="entry name" value="HATPase_c"/>
    <property type="match status" value="1"/>
</dbReference>
<dbReference type="EMBL" id="MUIZ01000002">
    <property type="protein sequence ID" value="OUK05089.1"/>
    <property type="molecule type" value="Genomic_DNA"/>
</dbReference>
<name>A0A252CFF8_9LACT</name>
<keyword evidence="9" id="KW-1133">Transmembrane helix</keyword>
<dbReference type="GO" id="GO:0004721">
    <property type="term" value="F:phosphoprotein phosphatase activity"/>
    <property type="evidence" value="ECO:0007669"/>
    <property type="project" value="TreeGrafter"/>
</dbReference>
<dbReference type="GO" id="GO:0016036">
    <property type="term" value="P:cellular response to phosphate starvation"/>
    <property type="evidence" value="ECO:0007669"/>
    <property type="project" value="TreeGrafter"/>
</dbReference>
<comment type="catalytic activity">
    <reaction evidence="1">
        <text>ATP + protein L-histidine = ADP + protein N-phospho-L-histidine.</text>
        <dbReference type="EC" id="2.7.13.3"/>
    </reaction>
</comment>
<evidence type="ECO:0000256" key="4">
    <source>
        <dbReference type="ARBA" id="ARBA00022553"/>
    </source>
</evidence>
<dbReference type="PROSITE" id="PS50109">
    <property type="entry name" value="HIS_KIN"/>
    <property type="match status" value="1"/>
</dbReference>
<dbReference type="FunFam" id="1.10.287.130:FF:000001">
    <property type="entry name" value="Two-component sensor histidine kinase"/>
    <property type="match status" value="1"/>
</dbReference>
<dbReference type="SMART" id="SM00388">
    <property type="entry name" value="HisKA"/>
    <property type="match status" value="1"/>
</dbReference>
<dbReference type="Proteomes" id="UP000194606">
    <property type="component" value="Unassembled WGS sequence"/>
</dbReference>
<protein>
    <recommendedName>
        <fullName evidence="3">histidine kinase</fullName>
        <ecNumber evidence="3">2.7.13.3</ecNumber>
    </recommendedName>
</protein>